<dbReference type="Ensembl" id="ENSECRT00000011258.1">
    <property type="protein sequence ID" value="ENSECRP00000011077.1"/>
    <property type="gene ID" value="ENSECRG00000007366.1"/>
</dbReference>
<dbReference type="InterPro" id="IPR036322">
    <property type="entry name" value="WD40_repeat_dom_sf"/>
</dbReference>
<evidence type="ECO:0000256" key="1">
    <source>
        <dbReference type="ARBA" id="ARBA00004408"/>
    </source>
</evidence>
<dbReference type="InterPro" id="IPR015943">
    <property type="entry name" value="WD40/YVTN_repeat-like_dom_sf"/>
</dbReference>
<evidence type="ECO:0000313" key="8">
    <source>
        <dbReference type="Ensembl" id="ENSECRP00000011077.1"/>
    </source>
</evidence>
<reference evidence="8" key="3">
    <citation type="submission" date="2025-09" db="UniProtKB">
        <authorList>
            <consortium name="Ensembl"/>
        </authorList>
    </citation>
    <scope>IDENTIFICATION</scope>
</reference>
<evidence type="ECO:0000256" key="6">
    <source>
        <dbReference type="PROSITE-ProRule" id="PRU00221"/>
    </source>
</evidence>
<name>A0A8C4S4A9_ERPCA</name>
<evidence type="ECO:0000256" key="4">
    <source>
        <dbReference type="ARBA" id="ARBA00041558"/>
    </source>
</evidence>
<dbReference type="Proteomes" id="UP000694620">
    <property type="component" value="Chromosome 3"/>
</dbReference>
<comment type="similarity">
    <text evidence="2">Belongs to the TCAB1 family.</text>
</comment>
<dbReference type="GeneTree" id="ENSGT00390000010169"/>
<dbReference type="InterPro" id="IPR001680">
    <property type="entry name" value="WD40_rpt"/>
</dbReference>
<evidence type="ECO:0000256" key="3">
    <source>
        <dbReference type="ARBA" id="ARBA00040657"/>
    </source>
</evidence>
<evidence type="ECO:0000256" key="2">
    <source>
        <dbReference type="ARBA" id="ARBA00038279"/>
    </source>
</evidence>
<evidence type="ECO:0000256" key="5">
    <source>
        <dbReference type="ARBA" id="ARBA00046543"/>
    </source>
</evidence>
<sequence>MATECTTAIGTEAETGTSQTPLTSDENLDKLTPGENDEPAAKLQRIEICGSVIALQDENIADVPSVLTSTNTGTSNDYLEDIKITLSPKCSPSAVDEGVPAQFNGDNLLKVCEKLEDSEQNGQPDTAIGMLPEEVSSSQGESHFHMVEFDFITEPQLLTGSWAEYSGTTENFLKGCKWAPDGSCILTNSADNVLRLYNLPPEMYSQDWEGLPEINAVLRMTEGDTIYDYCWYPIMTSLDPETCFIASSSRDNPIHLWDAFYGDVRATFRPYNHLDELTAAHSLCFSPDGTQLFCGFDKMVRIFETSRPGRECEKRPTIVKKQGQNGIISCIAFSHVQDIYACGSYSKTVGLYSREEGIPIAVLQGHQGGVTHMIFAPDGNLLYTGGRKDPEILCWDLREPGKVLFSMQRTVTTNQRMYFDLDVTGRYLLTGNTKGAIYVWDTLLQRPGDKESVLQPALQFDAQKDCINGISLHPHMPLLASASGQRKFPEPSESGDESDTDGVLLTHRHIRGENSLMLWWAGPKQPEHIDCHVELPTEAVA</sequence>
<dbReference type="GO" id="GO:0015030">
    <property type="term" value="C:Cajal body"/>
    <property type="evidence" value="ECO:0007669"/>
    <property type="project" value="UniProtKB-SubCell"/>
</dbReference>
<evidence type="ECO:0000313" key="9">
    <source>
        <dbReference type="Proteomes" id="UP000694620"/>
    </source>
</evidence>
<reference evidence="8" key="2">
    <citation type="submission" date="2025-08" db="UniProtKB">
        <authorList>
            <consortium name="Ensembl"/>
        </authorList>
    </citation>
    <scope>IDENTIFICATION</scope>
</reference>
<dbReference type="SMART" id="SM00320">
    <property type="entry name" value="WD40"/>
    <property type="match status" value="6"/>
</dbReference>
<dbReference type="PANTHER" id="PTHR13211:SF0">
    <property type="entry name" value="TELOMERASE CAJAL BODY PROTEIN 1"/>
    <property type="match status" value="1"/>
</dbReference>
<evidence type="ECO:0000256" key="7">
    <source>
        <dbReference type="SAM" id="MobiDB-lite"/>
    </source>
</evidence>
<comment type="subcellular location">
    <subcellularLocation>
        <location evidence="1">Nucleus</location>
        <location evidence="1">Cajal body</location>
    </subcellularLocation>
</comment>
<keyword evidence="6" id="KW-0853">WD repeat</keyword>
<dbReference type="SUPFAM" id="SSF50978">
    <property type="entry name" value="WD40 repeat-like"/>
    <property type="match status" value="1"/>
</dbReference>
<feature type="region of interest" description="Disordered" evidence="7">
    <location>
        <begin position="1"/>
        <end position="39"/>
    </location>
</feature>
<comment type="subunit">
    <text evidence="5">Component of the telomerase holoenzyme complex composed of one molecule of TERT, one molecule of WRAP53/TCAB1, two molecules of H/ACA ribonucleoprotein complex subunits DKC1, NOP10, NHP2 and GAR1, and a telomerase RNA template component (TERC). The telomerase holoenzyme complex is associated with TEP1, SMG6/EST1A and POT1. Interacts with the chaperonin-containing T-complex (TRiC) complex; which mediates the folding of WRAP53/TCAB1. Interacts with COIL. Interacts with SMN1. Interacts with RNF8. Interacts with histone H2AX.</text>
</comment>
<feature type="repeat" description="WD" evidence="6">
    <location>
        <begin position="363"/>
        <end position="398"/>
    </location>
</feature>
<keyword evidence="9" id="KW-1185">Reference proteome</keyword>
<accession>A0A8C4S4A9</accession>
<dbReference type="InterPro" id="IPR051150">
    <property type="entry name" value="SWT21/TCAB1_mRNA_Telomere"/>
</dbReference>
<dbReference type="Pfam" id="PF00400">
    <property type="entry name" value="WD40"/>
    <property type="match status" value="3"/>
</dbReference>
<dbReference type="PROSITE" id="PS50082">
    <property type="entry name" value="WD_REPEATS_2"/>
    <property type="match status" value="1"/>
</dbReference>
<proteinExistence type="inferred from homology"/>
<dbReference type="GO" id="GO:0003723">
    <property type="term" value="F:RNA binding"/>
    <property type="evidence" value="ECO:0007669"/>
    <property type="project" value="TreeGrafter"/>
</dbReference>
<dbReference type="AlphaFoldDB" id="A0A8C4S4A9"/>
<dbReference type="PANTHER" id="PTHR13211">
    <property type="entry name" value="TELOMERASE CAJAL BODY PROTEIN 1"/>
    <property type="match status" value="1"/>
</dbReference>
<feature type="compositionally biased region" description="Low complexity" evidence="7">
    <location>
        <begin position="1"/>
        <end position="17"/>
    </location>
</feature>
<dbReference type="Gene3D" id="2.130.10.10">
    <property type="entry name" value="YVTN repeat-like/Quinoprotein amine dehydrogenase"/>
    <property type="match status" value="2"/>
</dbReference>
<reference evidence="8" key="1">
    <citation type="submission" date="2021-06" db="EMBL/GenBank/DDBJ databases">
        <authorList>
            <consortium name="Wellcome Sanger Institute Data Sharing"/>
        </authorList>
    </citation>
    <scope>NUCLEOTIDE SEQUENCE [LARGE SCALE GENOMIC DNA]</scope>
</reference>
<organism evidence="8 9">
    <name type="scientific">Erpetoichthys calabaricus</name>
    <name type="common">Rope fish</name>
    <name type="synonym">Calamoichthys calabaricus</name>
    <dbReference type="NCBI Taxonomy" id="27687"/>
    <lineage>
        <taxon>Eukaryota</taxon>
        <taxon>Metazoa</taxon>
        <taxon>Chordata</taxon>
        <taxon>Craniata</taxon>
        <taxon>Vertebrata</taxon>
        <taxon>Euteleostomi</taxon>
        <taxon>Actinopterygii</taxon>
        <taxon>Polypteriformes</taxon>
        <taxon>Polypteridae</taxon>
        <taxon>Erpetoichthys</taxon>
    </lineage>
</organism>
<feature type="region of interest" description="Disordered" evidence="7">
    <location>
        <begin position="483"/>
        <end position="502"/>
    </location>
</feature>
<dbReference type="GO" id="GO:0030576">
    <property type="term" value="P:Cajal body organization"/>
    <property type="evidence" value="ECO:0007669"/>
    <property type="project" value="TreeGrafter"/>
</dbReference>
<gene>
    <name evidence="8" type="primary">WRAP53</name>
    <name evidence="8" type="synonym">wrap53</name>
</gene>
<protein>
    <recommendedName>
        <fullName evidence="3">Telomerase Cajal body protein 1</fullName>
    </recommendedName>
    <alternativeName>
        <fullName evidence="4">WD repeat-containing protein 79</fullName>
    </alternativeName>
</protein>